<organism evidence="1 2">
    <name type="scientific">Agrobacterium rosae</name>
    <dbReference type="NCBI Taxonomy" id="1972867"/>
    <lineage>
        <taxon>Bacteria</taxon>
        <taxon>Pseudomonadati</taxon>
        <taxon>Pseudomonadota</taxon>
        <taxon>Alphaproteobacteria</taxon>
        <taxon>Hyphomicrobiales</taxon>
        <taxon>Rhizobiaceae</taxon>
        <taxon>Rhizobium/Agrobacterium group</taxon>
        <taxon>Agrobacterium</taxon>
    </lineage>
</organism>
<reference evidence="2" key="1">
    <citation type="submission" date="2016-10" db="EMBL/GenBank/DDBJ databases">
        <authorList>
            <person name="Wibberg D."/>
        </authorList>
    </citation>
    <scope>NUCLEOTIDE SEQUENCE [LARGE SCALE GENOMIC DNA]</scope>
</reference>
<name>A0A1R3U2F9_9HYPH</name>
<dbReference type="EMBL" id="FMUE01000022">
    <property type="protein sequence ID" value="SCX35611.1"/>
    <property type="molecule type" value="Genomic_DNA"/>
</dbReference>
<dbReference type="STRING" id="1907666.DSM25559_5052"/>
<dbReference type="AlphaFoldDB" id="A0A1R3U2F9"/>
<accession>A0A1R3U2F9</accession>
<proteinExistence type="predicted"/>
<evidence type="ECO:0000313" key="2">
    <source>
        <dbReference type="Proteomes" id="UP000187891"/>
    </source>
</evidence>
<evidence type="ECO:0000313" key="1">
    <source>
        <dbReference type="EMBL" id="SCX35611.1"/>
    </source>
</evidence>
<gene>
    <name evidence="1" type="ORF">DSM25559_5052</name>
</gene>
<sequence length="78" mass="8407">MRSVFRSGVQCSFDDFGDLCIGDGLRPTRPVFVSQSVYAVLGETPAPLADCVLMDTEPFTNNLVGKALCTKQDHPASI</sequence>
<protein>
    <submittedName>
        <fullName evidence="1">Uncharacterized protein</fullName>
    </submittedName>
</protein>
<dbReference type="Proteomes" id="UP000187891">
    <property type="component" value="Unassembled WGS sequence"/>
</dbReference>